<name>A0A392NJD7_9FABA</name>
<dbReference type="PANTHER" id="PTHR33103:SF27">
    <property type="entry name" value="OS04G0594700 PROTEIN"/>
    <property type="match status" value="1"/>
</dbReference>
<comment type="caution">
    <text evidence="1">The sequence shown here is derived from an EMBL/GenBank/DDBJ whole genome shotgun (WGS) entry which is preliminary data.</text>
</comment>
<evidence type="ECO:0000313" key="2">
    <source>
        <dbReference type="Proteomes" id="UP000265520"/>
    </source>
</evidence>
<reference evidence="1 2" key="1">
    <citation type="journal article" date="2018" name="Front. Plant Sci.">
        <title>Red Clover (Trifolium pratense) and Zigzag Clover (T. medium) - A Picture of Genomic Similarities and Differences.</title>
        <authorList>
            <person name="Dluhosova J."/>
            <person name="Istvanek J."/>
            <person name="Nedelnik J."/>
            <person name="Repkova J."/>
        </authorList>
    </citation>
    <scope>NUCLEOTIDE SEQUENCE [LARGE SCALE GENOMIC DNA]</scope>
    <source>
        <strain evidence="2">cv. 10/8</strain>
        <tissue evidence="1">Leaf</tissue>
    </source>
</reference>
<dbReference type="Proteomes" id="UP000265520">
    <property type="component" value="Unassembled WGS sequence"/>
</dbReference>
<dbReference type="PANTHER" id="PTHR33103">
    <property type="entry name" value="OS01G0153900 PROTEIN"/>
    <property type="match status" value="1"/>
</dbReference>
<gene>
    <name evidence="1" type="ORF">A2U01_0021031</name>
</gene>
<dbReference type="InterPro" id="IPR007750">
    <property type="entry name" value="DUF674"/>
</dbReference>
<protein>
    <submittedName>
        <fullName evidence="1">DUF674 family protein</fullName>
    </submittedName>
</protein>
<dbReference type="AlphaFoldDB" id="A0A392NJD7"/>
<dbReference type="EMBL" id="LXQA010041985">
    <property type="protein sequence ID" value="MCI00017.1"/>
    <property type="molecule type" value="Genomic_DNA"/>
</dbReference>
<dbReference type="Pfam" id="PF05056">
    <property type="entry name" value="DUF674"/>
    <property type="match status" value="2"/>
</dbReference>
<sequence>MASQQQQQQEEESKTIPLKILVDKQSNKVVFVEATKDFVDTLFSYTKTVENLNSNDVWNSHVCKQMLLHPKNPCESLCMDLFLNIDDNEPSSKFYACGSCYNYKITNYRNLACGKPANEEIKNLDLNARNGAFVRESGPMFLVSDNLKIVSNSFMTSMQMLIESGISNSTQLEEVTHDIGKKEVPVFCSF</sequence>
<proteinExistence type="predicted"/>
<organism evidence="1 2">
    <name type="scientific">Trifolium medium</name>
    <dbReference type="NCBI Taxonomy" id="97028"/>
    <lineage>
        <taxon>Eukaryota</taxon>
        <taxon>Viridiplantae</taxon>
        <taxon>Streptophyta</taxon>
        <taxon>Embryophyta</taxon>
        <taxon>Tracheophyta</taxon>
        <taxon>Spermatophyta</taxon>
        <taxon>Magnoliopsida</taxon>
        <taxon>eudicotyledons</taxon>
        <taxon>Gunneridae</taxon>
        <taxon>Pentapetalae</taxon>
        <taxon>rosids</taxon>
        <taxon>fabids</taxon>
        <taxon>Fabales</taxon>
        <taxon>Fabaceae</taxon>
        <taxon>Papilionoideae</taxon>
        <taxon>50 kb inversion clade</taxon>
        <taxon>NPAAA clade</taxon>
        <taxon>Hologalegina</taxon>
        <taxon>IRL clade</taxon>
        <taxon>Trifolieae</taxon>
        <taxon>Trifolium</taxon>
    </lineage>
</organism>
<accession>A0A392NJD7</accession>
<evidence type="ECO:0000313" key="1">
    <source>
        <dbReference type="EMBL" id="MCI00017.1"/>
    </source>
</evidence>
<keyword evidence="2" id="KW-1185">Reference proteome</keyword>